<dbReference type="Gene3D" id="3.40.50.300">
    <property type="entry name" value="P-loop containing nucleotide triphosphate hydrolases"/>
    <property type="match status" value="1"/>
</dbReference>
<organism evidence="2 3">
    <name type="scientific">Sphingobium limneticum</name>
    <dbReference type="NCBI Taxonomy" id="1007511"/>
    <lineage>
        <taxon>Bacteria</taxon>
        <taxon>Pseudomonadati</taxon>
        <taxon>Pseudomonadota</taxon>
        <taxon>Alphaproteobacteria</taxon>
        <taxon>Sphingomonadales</taxon>
        <taxon>Sphingomonadaceae</taxon>
        <taxon>Sphingobium</taxon>
    </lineage>
</organism>
<evidence type="ECO:0000313" key="3">
    <source>
        <dbReference type="Proteomes" id="UP000325933"/>
    </source>
</evidence>
<keyword evidence="4" id="KW-1185">Reference proteome</keyword>
<evidence type="ECO:0000313" key="2">
    <source>
        <dbReference type="EMBL" id="KAA9024701.1"/>
    </source>
</evidence>
<name>A0A5J5HRG3_9SPHN</name>
<evidence type="ECO:0000313" key="4">
    <source>
        <dbReference type="Proteomes" id="UP000326364"/>
    </source>
</evidence>
<evidence type="ECO:0000313" key="1">
    <source>
        <dbReference type="EMBL" id="KAA9012240.1"/>
    </source>
</evidence>
<dbReference type="Proteomes" id="UP000326364">
    <property type="component" value="Unassembled WGS sequence"/>
</dbReference>
<dbReference type="EMBL" id="VYQA01000024">
    <property type="protein sequence ID" value="KAA9024701.1"/>
    <property type="molecule type" value="Genomic_DNA"/>
</dbReference>
<gene>
    <name evidence="2" type="ORF">F4U95_21435</name>
    <name evidence="1" type="ORF">F4U96_21320</name>
</gene>
<dbReference type="InterPro" id="IPR027417">
    <property type="entry name" value="P-loop_NTPase"/>
</dbReference>
<reference evidence="3 4" key="1">
    <citation type="submission" date="2019-09" db="EMBL/GenBank/DDBJ databases">
        <authorList>
            <person name="Feng G."/>
        </authorList>
    </citation>
    <scope>NUCLEOTIDE SEQUENCE [LARGE SCALE GENOMIC DNA]</scope>
    <source>
        <strain evidence="2 3">KACC 19283</strain>
        <strain evidence="1 4">KACC 19284</strain>
    </source>
</reference>
<dbReference type="AlphaFoldDB" id="A0A5J5HRG3"/>
<proteinExistence type="predicted"/>
<comment type="caution">
    <text evidence="2">The sequence shown here is derived from an EMBL/GenBank/DDBJ whole genome shotgun (WGS) entry which is preliminary data.</text>
</comment>
<dbReference type="SUPFAM" id="SSF52540">
    <property type="entry name" value="P-loop containing nucleoside triphosphate hydrolases"/>
    <property type="match status" value="1"/>
</dbReference>
<protein>
    <submittedName>
        <fullName evidence="2">Uncharacterized protein</fullName>
    </submittedName>
</protein>
<sequence length="184" mass="20333">MPLNDLIDAFNRSLLSTPGESVQFKSAHTVERTSLAMRLRYADPIENAQYQTDLPPQLVLSEGQMAANGFSILCAASTAYRWSRWRALLLDDPLQHNDIIHAAAFVDVMRNLVEIEGYQLLMSSHKRDEGEFIARKFDAAGLPCTVVELTAVSKDGVRSAPPRHNAAARRLLNGPETRFGTPAA</sequence>
<dbReference type="Proteomes" id="UP000325933">
    <property type="component" value="Unassembled WGS sequence"/>
</dbReference>
<dbReference type="EMBL" id="VYQB01000024">
    <property type="protein sequence ID" value="KAA9012240.1"/>
    <property type="molecule type" value="Genomic_DNA"/>
</dbReference>
<dbReference type="RefSeq" id="WP_120253370.1">
    <property type="nucleotide sequence ID" value="NZ_VYPZ01000028.1"/>
</dbReference>
<accession>A0A5J5HRG3</accession>